<protein>
    <submittedName>
        <fullName evidence="1">Uncharacterized protein</fullName>
    </submittedName>
</protein>
<evidence type="ECO:0000313" key="1">
    <source>
        <dbReference type="EMBL" id="GFS33079.1"/>
    </source>
</evidence>
<name>A0A7J0DDP8_9ERIC</name>
<comment type="caution">
    <text evidence="1">The sequence shown here is derived from an EMBL/GenBank/DDBJ whole genome shotgun (WGS) entry which is preliminary data.</text>
</comment>
<dbReference type="EMBL" id="BJWL01000178">
    <property type="protein sequence ID" value="GFS33079.1"/>
    <property type="molecule type" value="Genomic_DNA"/>
</dbReference>
<dbReference type="AlphaFoldDB" id="A0A7J0DDP8"/>
<sequence>MRHRHDSATWFLLGDAQLPHLPENDDDNSYAKYQSQLEDWDSDNSKIITWFANTLVSSINSLFTPFETAKEVWNYLPERHSSINGSNEYQLGLEFLHLHFEPSETITDVYSKMFNLWNHLAQFEPTWTFSTNAAAFYAYWDRSLLCHFLMALSPNYEHTRASLLHCHPLLTIGQAFSEIRFEETRKKTMAYHQHSQPVLAIPS</sequence>
<accession>A0A7J0DDP8</accession>
<gene>
    <name evidence="1" type="ORF">Acr_00g0026240</name>
</gene>
<proteinExistence type="predicted"/>
<dbReference type="Proteomes" id="UP000585474">
    <property type="component" value="Unassembled WGS sequence"/>
</dbReference>
<dbReference type="PANTHER" id="PTHR37610:SF80">
    <property type="entry name" value="RETROTRANSPOSON GAG DOMAIN-CONTAINING PROTEIN"/>
    <property type="match status" value="1"/>
</dbReference>
<dbReference type="OrthoDB" id="681953at2759"/>
<keyword evidence="2" id="KW-1185">Reference proteome</keyword>
<dbReference type="PANTHER" id="PTHR37610">
    <property type="entry name" value="CCHC-TYPE DOMAIN-CONTAINING PROTEIN"/>
    <property type="match status" value="1"/>
</dbReference>
<organism evidence="1 2">
    <name type="scientific">Actinidia rufa</name>
    <dbReference type="NCBI Taxonomy" id="165716"/>
    <lineage>
        <taxon>Eukaryota</taxon>
        <taxon>Viridiplantae</taxon>
        <taxon>Streptophyta</taxon>
        <taxon>Embryophyta</taxon>
        <taxon>Tracheophyta</taxon>
        <taxon>Spermatophyta</taxon>
        <taxon>Magnoliopsida</taxon>
        <taxon>eudicotyledons</taxon>
        <taxon>Gunneridae</taxon>
        <taxon>Pentapetalae</taxon>
        <taxon>asterids</taxon>
        <taxon>Ericales</taxon>
        <taxon>Actinidiaceae</taxon>
        <taxon>Actinidia</taxon>
    </lineage>
</organism>
<dbReference type="Pfam" id="PF14223">
    <property type="entry name" value="Retrotran_gag_2"/>
    <property type="match status" value="1"/>
</dbReference>
<evidence type="ECO:0000313" key="2">
    <source>
        <dbReference type="Proteomes" id="UP000585474"/>
    </source>
</evidence>
<reference evidence="2" key="1">
    <citation type="submission" date="2019-07" db="EMBL/GenBank/DDBJ databases">
        <title>De Novo Assembly of kiwifruit Actinidia rufa.</title>
        <authorList>
            <person name="Sugita-Konishi S."/>
            <person name="Sato K."/>
            <person name="Mori E."/>
            <person name="Abe Y."/>
            <person name="Kisaki G."/>
            <person name="Hamano K."/>
            <person name="Suezawa K."/>
            <person name="Otani M."/>
            <person name="Fukuda T."/>
            <person name="Manabe T."/>
            <person name="Gomi K."/>
            <person name="Tabuchi M."/>
            <person name="Akimitsu K."/>
            <person name="Kataoka I."/>
        </authorList>
    </citation>
    <scope>NUCLEOTIDE SEQUENCE [LARGE SCALE GENOMIC DNA]</scope>
    <source>
        <strain evidence="2">cv. Fuchu</strain>
    </source>
</reference>